<comment type="similarity">
    <text evidence="1 4">Belongs to the eukaryotic ribosomal protein eL8 family.</text>
</comment>
<feature type="domain" description="Ribosomal protein eL8/eL30/eS12/Gadd45" evidence="6">
    <location>
        <begin position="115"/>
        <end position="199"/>
    </location>
</feature>
<dbReference type="PRINTS" id="PR00882">
    <property type="entry name" value="RIBOSOMALL7A"/>
</dbReference>
<dbReference type="PRINTS" id="PR00881">
    <property type="entry name" value="L7ARS6FAMILY"/>
</dbReference>
<dbReference type="GO" id="GO:0003723">
    <property type="term" value="F:RNA binding"/>
    <property type="evidence" value="ECO:0007669"/>
    <property type="project" value="UniProtKB-UniRule"/>
</dbReference>
<sequence length="270" mass="30832">MAPKRGGRAPVPAKKKTEKVTNPLFEKRPKQFGIGGALPPKKDLHRFVKWPKVVRIQRQRRILKQRLKVPPALNQFTRTLDKNLATNLFKMLLKYRPEDKAAKKERLLKRAQAETEGKTVEAKKPIVVKYGLNHVTYLIEQSKAQLVVIAHDVDPIELVVWLPALCRKMEVPYCIVKGKARLGSVYFLLKCLYLLKIVHKKTASVLCLTTVKNEDKLEFSKILEAIKANFNDKFDEVRKKWGGGVMGSKSQAKTKAREKLLAKEAAQRMT</sequence>
<dbReference type="GO" id="GO:0042254">
    <property type="term" value="P:ribosome biogenesis"/>
    <property type="evidence" value="ECO:0007669"/>
    <property type="project" value="InterPro"/>
</dbReference>
<dbReference type="Gene3D" id="3.30.1330.30">
    <property type="match status" value="1"/>
</dbReference>
<accession>A0A0D9X6P7</accession>
<proteinExistence type="inferred from homology"/>
<dbReference type="InterPro" id="IPR050257">
    <property type="entry name" value="eL8/uL1-like"/>
</dbReference>
<dbReference type="InterPro" id="IPR001921">
    <property type="entry name" value="Ribosomal_eL8_euk"/>
</dbReference>
<dbReference type="InterPro" id="IPR029064">
    <property type="entry name" value="Ribosomal_eL30-like_sf"/>
</dbReference>
<name>A0A0D9X6P7_9ORYZ</name>
<evidence type="ECO:0000256" key="2">
    <source>
        <dbReference type="ARBA" id="ARBA00022980"/>
    </source>
</evidence>
<keyword evidence="2 4" id="KW-0689">Ribosomal protein</keyword>
<dbReference type="FunFam" id="3.30.1330.30:FF:000003">
    <property type="entry name" value="60S ribosomal protein L7a"/>
    <property type="match status" value="1"/>
</dbReference>
<reference evidence="7" key="3">
    <citation type="submission" date="2015-04" db="UniProtKB">
        <authorList>
            <consortium name="EnsemblPlants"/>
        </authorList>
    </citation>
    <scope>IDENTIFICATION</scope>
</reference>
<reference evidence="8" key="2">
    <citation type="submission" date="2013-12" db="EMBL/GenBank/DDBJ databases">
        <authorList>
            <person name="Yu Y."/>
            <person name="Lee S."/>
            <person name="de Baynast K."/>
            <person name="Wissotski M."/>
            <person name="Liu L."/>
            <person name="Talag J."/>
            <person name="Goicoechea J."/>
            <person name="Angelova A."/>
            <person name="Jetty R."/>
            <person name="Kudrna D."/>
            <person name="Golser W."/>
            <person name="Rivera L."/>
            <person name="Zhang J."/>
            <person name="Wing R."/>
        </authorList>
    </citation>
    <scope>NUCLEOTIDE SEQUENCE</scope>
</reference>
<feature type="region of interest" description="Disordered" evidence="5">
    <location>
        <begin position="1"/>
        <end position="20"/>
    </location>
</feature>
<dbReference type="SUPFAM" id="SSF55315">
    <property type="entry name" value="L30e-like"/>
    <property type="match status" value="1"/>
</dbReference>
<evidence type="ECO:0000256" key="4">
    <source>
        <dbReference type="RuleBase" id="RU367042"/>
    </source>
</evidence>
<evidence type="ECO:0000313" key="7">
    <source>
        <dbReference type="EnsemblPlants" id="LPERR08G09020.1"/>
    </source>
</evidence>
<organism evidence="7 8">
    <name type="scientific">Leersia perrieri</name>
    <dbReference type="NCBI Taxonomy" id="77586"/>
    <lineage>
        <taxon>Eukaryota</taxon>
        <taxon>Viridiplantae</taxon>
        <taxon>Streptophyta</taxon>
        <taxon>Embryophyta</taxon>
        <taxon>Tracheophyta</taxon>
        <taxon>Spermatophyta</taxon>
        <taxon>Magnoliopsida</taxon>
        <taxon>Liliopsida</taxon>
        <taxon>Poales</taxon>
        <taxon>Poaceae</taxon>
        <taxon>BOP clade</taxon>
        <taxon>Oryzoideae</taxon>
        <taxon>Oryzeae</taxon>
        <taxon>Oryzinae</taxon>
        <taxon>Leersia</taxon>
    </lineage>
</organism>
<evidence type="ECO:0000313" key="8">
    <source>
        <dbReference type="Proteomes" id="UP000032180"/>
    </source>
</evidence>
<evidence type="ECO:0000256" key="5">
    <source>
        <dbReference type="SAM" id="MobiDB-lite"/>
    </source>
</evidence>
<evidence type="ECO:0000256" key="1">
    <source>
        <dbReference type="ARBA" id="ARBA00007337"/>
    </source>
</evidence>
<dbReference type="InterPro" id="IPR004038">
    <property type="entry name" value="Ribosomal_eL8/eL30/eS12/Gad45"/>
</dbReference>
<keyword evidence="3 4" id="KW-0687">Ribonucleoprotein</keyword>
<dbReference type="GO" id="GO:0022625">
    <property type="term" value="C:cytosolic large ribosomal subunit"/>
    <property type="evidence" value="ECO:0007669"/>
    <property type="project" value="UniProtKB-UniRule"/>
</dbReference>
<dbReference type="eggNOG" id="KOG3166">
    <property type="taxonomic scope" value="Eukaryota"/>
</dbReference>
<keyword evidence="8" id="KW-1185">Reference proteome</keyword>
<dbReference type="PANTHER" id="PTHR23105">
    <property type="entry name" value="RIBOSOMAL PROTEIN L7AE FAMILY MEMBER"/>
    <property type="match status" value="1"/>
</dbReference>
<dbReference type="EnsemblPlants" id="LPERR08G09020.1">
    <property type="protein sequence ID" value="LPERR08G09020.1"/>
    <property type="gene ID" value="LPERR08G09020"/>
</dbReference>
<comment type="function">
    <text evidence="4">Component of the ribosome.</text>
</comment>
<dbReference type="Gramene" id="LPERR08G09020.1">
    <property type="protein sequence ID" value="LPERR08G09020.1"/>
    <property type="gene ID" value="LPERR08G09020"/>
</dbReference>
<reference evidence="7 8" key="1">
    <citation type="submission" date="2012-08" db="EMBL/GenBank/DDBJ databases">
        <title>Oryza genome evolution.</title>
        <authorList>
            <person name="Wing R.A."/>
        </authorList>
    </citation>
    <scope>NUCLEOTIDE SEQUENCE</scope>
</reference>
<dbReference type="STRING" id="77586.A0A0D9X6P7"/>
<evidence type="ECO:0000256" key="3">
    <source>
        <dbReference type="ARBA" id="ARBA00023274"/>
    </source>
</evidence>
<dbReference type="InterPro" id="IPR018492">
    <property type="entry name" value="Ribosomal_eL8/Nhp2"/>
</dbReference>
<dbReference type="Pfam" id="PF01248">
    <property type="entry name" value="Ribosomal_L7Ae"/>
    <property type="match status" value="1"/>
</dbReference>
<dbReference type="AlphaFoldDB" id="A0A0D9X6P7"/>
<dbReference type="InterPro" id="IPR004037">
    <property type="entry name" value="Ribosomal_eL8-like_CS"/>
</dbReference>
<dbReference type="PROSITE" id="PS01082">
    <property type="entry name" value="RIBOSOMAL_L7AE"/>
    <property type="match status" value="1"/>
</dbReference>
<dbReference type="HOGENOM" id="CLU_055193_0_1_1"/>
<protein>
    <recommendedName>
        <fullName evidence="4">60S ribosomal protein L7a</fullName>
    </recommendedName>
</protein>
<dbReference type="Proteomes" id="UP000032180">
    <property type="component" value="Chromosome 8"/>
</dbReference>
<evidence type="ECO:0000259" key="6">
    <source>
        <dbReference type="Pfam" id="PF01248"/>
    </source>
</evidence>